<comment type="caution">
    <text evidence="1">The sequence shown here is derived from an EMBL/GenBank/DDBJ whole genome shotgun (WGS) entry which is preliminary data.</text>
</comment>
<accession>A0ABR5ILD0</accession>
<reference evidence="1 2" key="1">
    <citation type="submission" date="2015-07" db="EMBL/GenBank/DDBJ databases">
        <title>Draft genome of Enhydrobacter aerosaccus.</title>
        <authorList>
            <person name="Wang X."/>
        </authorList>
    </citation>
    <scope>NUCLEOTIDE SEQUENCE [LARGE SCALE GENOMIC DNA]</scope>
    <source>
        <strain evidence="1 2">CGMCC9176</strain>
    </source>
</reference>
<evidence type="ECO:0000313" key="1">
    <source>
        <dbReference type="EMBL" id="KND21859.1"/>
    </source>
</evidence>
<proteinExistence type="predicted"/>
<sequence>MIISRDYEYQVMSNNNFGCFDRVATNFQLTFYNFFTVREKIARFFNNFHLIIVINQEDEIVCII</sequence>
<keyword evidence="2" id="KW-1185">Reference proteome</keyword>
<dbReference type="EMBL" id="LGSW01000005">
    <property type="protein sequence ID" value="KND21859.1"/>
    <property type="molecule type" value="Genomic_DNA"/>
</dbReference>
<protein>
    <submittedName>
        <fullName evidence="1">Uncharacterized protein</fullName>
    </submittedName>
</protein>
<organism evidence="1 2">
    <name type="scientific">Enhydrobacter aerosaccus</name>
    <dbReference type="NCBI Taxonomy" id="225324"/>
    <lineage>
        <taxon>Bacteria</taxon>
        <taxon>Pseudomonadati</taxon>
        <taxon>Pseudomonadota</taxon>
        <taxon>Alphaproteobacteria</taxon>
        <taxon>Hyphomicrobiales</taxon>
        <taxon>Enhydrobacter</taxon>
    </lineage>
</organism>
<dbReference type="Proteomes" id="UP000053900">
    <property type="component" value="Unassembled WGS sequence"/>
</dbReference>
<name>A0ABR5ILD0_9HYPH</name>
<gene>
    <name evidence="1" type="ORF">AFK20_07970</name>
</gene>
<evidence type="ECO:0000313" key="2">
    <source>
        <dbReference type="Proteomes" id="UP000053900"/>
    </source>
</evidence>